<dbReference type="InterPro" id="IPR007460">
    <property type="entry name" value="BrnT_toxin"/>
</dbReference>
<reference evidence="1 2" key="1">
    <citation type="journal article" date="2016" name="Nat. Commun.">
        <title>Thousands of microbial genomes shed light on interconnected biogeochemical processes in an aquifer system.</title>
        <authorList>
            <person name="Anantharaman K."/>
            <person name="Brown C.T."/>
            <person name="Hug L.A."/>
            <person name="Sharon I."/>
            <person name="Castelle C.J."/>
            <person name="Probst A.J."/>
            <person name="Thomas B.C."/>
            <person name="Singh A."/>
            <person name="Wilkins M.J."/>
            <person name="Karaoz U."/>
            <person name="Brodie E.L."/>
            <person name="Williams K.H."/>
            <person name="Hubbard S.S."/>
            <person name="Banfield J.F."/>
        </authorList>
    </citation>
    <scope>NUCLEOTIDE SEQUENCE [LARGE SCALE GENOMIC DNA]</scope>
</reference>
<name>A0A1F8CTT1_9BACT</name>
<protein>
    <recommendedName>
        <fullName evidence="3">Toxin</fullName>
    </recommendedName>
</protein>
<organism evidence="1 2">
    <name type="scientific">Candidatus Woesebacteria bacterium RIFOXYB1_FULL_38_16</name>
    <dbReference type="NCBI Taxonomy" id="1802538"/>
    <lineage>
        <taxon>Bacteria</taxon>
        <taxon>Candidatus Woeseibacteriota</taxon>
    </lineage>
</organism>
<sequence>KGNIDKNLKKHGVTNDEAEQVFSNAPLISLDIVHSTHFEKRYQCLGVTDKNKKLFISFTIRKDNVRIISVRLISRKERKLYD</sequence>
<feature type="non-terminal residue" evidence="1">
    <location>
        <position position="1"/>
    </location>
</feature>
<dbReference type="Proteomes" id="UP000178999">
    <property type="component" value="Unassembled WGS sequence"/>
</dbReference>
<dbReference type="Gene3D" id="3.10.450.530">
    <property type="entry name" value="Ribonuclease toxin, BrnT, of type II toxin-antitoxin system"/>
    <property type="match status" value="1"/>
</dbReference>
<evidence type="ECO:0000313" key="1">
    <source>
        <dbReference type="EMBL" id="OGM79737.1"/>
    </source>
</evidence>
<evidence type="ECO:0000313" key="2">
    <source>
        <dbReference type="Proteomes" id="UP000178999"/>
    </source>
</evidence>
<dbReference type="Pfam" id="PF04365">
    <property type="entry name" value="BrnT_toxin"/>
    <property type="match status" value="1"/>
</dbReference>
<accession>A0A1F8CTT1</accession>
<dbReference type="AlphaFoldDB" id="A0A1F8CTT1"/>
<dbReference type="InterPro" id="IPR038573">
    <property type="entry name" value="BrnT_sf"/>
</dbReference>
<proteinExistence type="predicted"/>
<dbReference type="STRING" id="1802538.A2382_03230"/>
<dbReference type="EMBL" id="MGHY01000008">
    <property type="protein sequence ID" value="OGM79737.1"/>
    <property type="molecule type" value="Genomic_DNA"/>
</dbReference>
<comment type="caution">
    <text evidence="1">The sequence shown here is derived from an EMBL/GenBank/DDBJ whole genome shotgun (WGS) entry which is preliminary data.</text>
</comment>
<evidence type="ECO:0008006" key="3">
    <source>
        <dbReference type="Google" id="ProtNLM"/>
    </source>
</evidence>
<gene>
    <name evidence="1" type="ORF">A2382_03230</name>
</gene>